<evidence type="ECO:0000313" key="2">
    <source>
        <dbReference type="Proteomes" id="UP000770661"/>
    </source>
</evidence>
<reference evidence="1" key="1">
    <citation type="submission" date="2020-07" db="EMBL/GenBank/DDBJ databases">
        <title>The High-quality genome of the commercially important snow crab, Chionoecetes opilio.</title>
        <authorList>
            <person name="Jeong J.-H."/>
            <person name="Ryu S."/>
        </authorList>
    </citation>
    <scope>NUCLEOTIDE SEQUENCE</scope>
    <source>
        <strain evidence="1">MADBK_172401_WGS</strain>
        <tissue evidence="1">Digestive gland</tissue>
    </source>
</reference>
<dbReference type="EMBL" id="JACEEZ010019764">
    <property type="protein sequence ID" value="KAG0715361.1"/>
    <property type="molecule type" value="Genomic_DNA"/>
</dbReference>
<comment type="caution">
    <text evidence="1">The sequence shown here is derived from an EMBL/GenBank/DDBJ whole genome shotgun (WGS) entry which is preliminary data.</text>
</comment>
<protein>
    <submittedName>
        <fullName evidence="1">Uncharacterized protein</fullName>
    </submittedName>
</protein>
<keyword evidence="2" id="KW-1185">Reference proteome</keyword>
<dbReference type="AlphaFoldDB" id="A0A8J4Y2F3"/>
<evidence type="ECO:0000313" key="1">
    <source>
        <dbReference type="EMBL" id="KAG0715361.1"/>
    </source>
</evidence>
<proteinExistence type="predicted"/>
<name>A0A8J4Y2F3_CHIOP</name>
<accession>A0A8J4Y2F3</accession>
<sequence length="166" mass="18684">MLIGYPGRFEGDVWYMCGPEDPPQPATMTIARVNDGYYRSSDLSPHVRAQGLLGGKGDLTTAEITAFVDRELPNHTDRMDIHAVGLSALERVARIRRTHLRAGTEDDILTIHWLKQKTGGYLSSAIKYHYSGTELHVMCGCSEPMLEFRPIDELMAVYLLYIYLGH</sequence>
<gene>
    <name evidence="1" type="ORF">GWK47_012071</name>
</gene>
<dbReference type="Proteomes" id="UP000770661">
    <property type="component" value="Unassembled WGS sequence"/>
</dbReference>
<organism evidence="1 2">
    <name type="scientific">Chionoecetes opilio</name>
    <name type="common">Atlantic snow crab</name>
    <name type="synonym">Cancer opilio</name>
    <dbReference type="NCBI Taxonomy" id="41210"/>
    <lineage>
        <taxon>Eukaryota</taxon>
        <taxon>Metazoa</taxon>
        <taxon>Ecdysozoa</taxon>
        <taxon>Arthropoda</taxon>
        <taxon>Crustacea</taxon>
        <taxon>Multicrustacea</taxon>
        <taxon>Malacostraca</taxon>
        <taxon>Eumalacostraca</taxon>
        <taxon>Eucarida</taxon>
        <taxon>Decapoda</taxon>
        <taxon>Pleocyemata</taxon>
        <taxon>Brachyura</taxon>
        <taxon>Eubrachyura</taxon>
        <taxon>Majoidea</taxon>
        <taxon>Majidae</taxon>
        <taxon>Chionoecetes</taxon>
    </lineage>
</organism>